<protein>
    <submittedName>
        <fullName evidence="2">PTS fructose transporter subunit IIA</fullName>
    </submittedName>
</protein>
<dbReference type="Proteomes" id="UP000238730">
    <property type="component" value="Unassembled WGS sequence"/>
</dbReference>
<evidence type="ECO:0000313" key="3">
    <source>
        <dbReference type="Proteomes" id="UP000238730"/>
    </source>
</evidence>
<dbReference type="PIRSF" id="PIRSF029195">
    <property type="entry name" value="UCP029195_PTS_EIIA2"/>
    <property type="match status" value="1"/>
</dbReference>
<evidence type="ECO:0000259" key="1">
    <source>
        <dbReference type="PROSITE" id="PS51094"/>
    </source>
</evidence>
<dbReference type="AlphaFoldDB" id="A0A2S7VWJ7"/>
<dbReference type="PANTHER" id="PTHR47738:SF2">
    <property type="entry name" value="PTS SYSTEM FRUCTOSE-LIKE EIIA COMPONENT"/>
    <property type="match status" value="1"/>
</dbReference>
<proteinExistence type="predicted"/>
<dbReference type="EMBL" id="MSCJ01000001">
    <property type="protein sequence ID" value="PQJ66255.1"/>
    <property type="molecule type" value="Genomic_DNA"/>
</dbReference>
<dbReference type="SUPFAM" id="SSF55804">
    <property type="entry name" value="Phoshotransferase/anion transport protein"/>
    <property type="match status" value="1"/>
</dbReference>
<reference evidence="2 3" key="1">
    <citation type="submission" date="2016-12" db="EMBL/GenBank/DDBJ databases">
        <title>Diversity of luminous bacteria.</title>
        <authorList>
            <person name="Yoshizawa S."/>
            <person name="Kogure K."/>
        </authorList>
    </citation>
    <scope>NUCLEOTIDE SEQUENCE [LARGE SCALE GENOMIC DNA]</scope>
    <source>
        <strain evidence="2 3">LC1-200</strain>
    </source>
</reference>
<gene>
    <name evidence="2" type="ORF">BTO08_01895</name>
</gene>
<sequence>MLERRLTFYCGHTGLPLFQLDKLKKLASYFTSDVQVFNLQLLRSESVTKPLRVSTLASKPYQLCQLVITGVDSELALLVLTDFIHEYACPLLLPSSDSRGNRILKQRMAMLDFPLSFITPKQIQADNNKAQLLATMTRSLVDEKVIKVDDYQEVLVAIEKRESISATVMGNGIAMPHVMIEPITQPAIVIYCCQKMDWHSAREDVSKVLMMVLPKPLSRSVLMAFSRFSKQLLQDRFADALRQASDSNVIQALIIEAMLASD</sequence>
<dbReference type="InterPro" id="IPR016910">
    <property type="entry name" value="UCP029195_PTS_EIIA2"/>
</dbReference>
<name>A0A2S7VWJ7_PHOAN</name>
<accession>A0A2S7VWJ7</accession>
<dbReference type="Gene3D" id="3.40.930.10">
    <property type="entry name" value="Mannitol-specific EII, Chain A"/>
    <property type="match status" value="1"/>
</dbReference>
<dbReference type="PANTHER" id="PTHR47738">
    <property type="entry name" value="PTS SYSTEM FRUCTOSE-LIKE EIIA COMPONENT-RELATED"/>
    <property type="match status" value="1"/>
</dbReference>
<evidence type="ECO:0000313" key="2">
    <source>
        <dbReference type="EMBL" id="PQJ66255.1"/>
    </source>
</evidence>
<dbReference type="RefSeq" id="WP_105059657.1">
    <property type="nucleotide sequence ID" value="NZ_MSCJ01000001.1"/>
</dbReference>
<feature type="domain" description="PTS EIIA type-2" evidence="1">
    <location>
        <begin position="109"/>
        <end position="257"/>
    </location>
</feature>
<dbReference type="PROSITE" id="PS51094">
    <property type="entry name" value="PTS_EIIA_TYPE_2"/>
    <property type="match status" value="1"/>
</dbReference>
<dbReference type="OrthoDB" id="6213484at2"/>
<dbReference type="InterPro" id="IPR016152">
    <property type="entry name" value="PTrfase/Anion_transptr"/>
</dbReference>
<dbReference type="InterPro" id="IPR051541">
    <property type="entry name" value="PTS_SugarTrans_NitroReg"/>
</dbReference>
<organism evidence="2 3">
    <name type="scientific">Photobacterium angustum</name>
    <dbReference type="NCBI Taxonomy" id="661"/>
    <lineage>
        <taxon>Bacteria</taxon>
        <taxon>Pseudomonadati</taxon>
        <taxon>Pseudomonadota</taxon>
        <taxon>Gammaproteobacteria</taxon>
        <taxon>Vibrionales</taxon>
        <taxon>Vibrionaceae</taxon>
        <taxon>Photobacterium</taxon>
    </lineage>
</organism>
<comment type="caution">
    <text evidence="2">The sequence shown here is derived from an EMBL/GenBank/DDBJ whole genome shotgun (WGS) entry which is preliminary data.</text>
</comment>
<dbReference type="Pfam" id="PF00359">
    <property type="entry name" value="PTS_EIIA_2"/>
    <property type="match status" value="1"/>
</dbReference>
<dbReference type="InterPro" id="IPR002178">
    <property type="entry name" value="PTS_EIIA_type-2_dom"/>
</dbReference>